<reference evidence="1" key="1">
    <citation type="submission" date="2023-03" db="EMBL/GenBank/DDBJ databases">
        <title>Massive genome expansion in bonnet fungi (Mycena s.s.) driven by repeated elements and novel gene families across ecological guilds.</title>
        <authorList>
            <consortium name="Lawrence Berkeley National Laboratory"/>
            <person name="Harder C.B."/>
            <person name="Miyauchi S."/>
            <person name="Viragh M."/>
            <person name="Kuo A."/>
            <person name="Thoen E."/>
            <person name="Andreopoulos B."/>
            <person name="Lu D."/>
            <person name="Skrede I."/>
            <person name="Drula E."/>
            <person name="Henrissat B."/>
            <person name="Morin E."/>
            <person name="Kohler A."/>
            <person name="Barry K."/>
            <person name="LaButti K."/>
            <person name="Morin E."/>
            <person name="Salamov A."/>
            <person name="Lipzen A."/>
            <person name="Mereny Z."/>
            <person name="Hegedus B."/>
            <person name="Baldrian P."/>
            <person name="Stursova M."/>
            <person name="Weitz H."/>
            <person name="Taylor A."/>
            <person name="Grigoriev I.V."/>
            <person name="Nagy L.G."/>
            <person name="Martin F."/>
            <person name="Kauserud H."/>
        </authorList>
    </citation>
    <scope>NUCLEOTIDE SEQUENCE</scope>
    <source>
        <strain evidence="1">CBHHK067</strain>
    </source>
</reference>
<gene>
    <name evidence="1" type="ORF">B0H17DRAFT_1205977</name>
</gene>
<protein>
    <submittedName>
        <fullName evidence="1">Uncharacterized protein</fullName>
    </submittedName>
</protein>
<dbReference type="EMBL" id="JARKIE010000120">
    <property type="protein sequence ID" value="KAJ7681308.1"/>
    <property type="molecule type" value="Genomic_DNA"/>
</dbReference>
<comment type="caution">
    <text evidence="1">The sequence shown here is derived from an EMBL/GenBank/DDBJ whole genome shotgun (WGS) entry which is preliminary data.</text>
</comment>
<keyword evidence="2" id="KW-1185">Reference proteome</keyword>
<dbReference type="AlphaFoldDB" id="A0AAD7GC60"/>
<evidence type="ECO:0000313" key="2">
    <source>
        <dbReference type="Proteomes" id="UP001221757"/>
    </source>
</evidence>
<dbReference type="Proteomes" id="UP001221757">
    <property type="component" value="Unassembled WGS sequence"/>
</dbReference>
<organism evidence="1 2">
    <name type="scientific">Mycena rosella</name>
    <name type="common">Pink bonnet</name>
    <name type="synonym">Agaricus rosellus</name>
    <dbReference type="NCBI Taxonomy" id="1033263"/>
    <lineage>
        <taxon>Eukaryota</taxon>
        <taxon>Fungi</taxon>
        <taxon>Dikarya</taxon>
        <taxon>Basidiomycota</taxon>
        <taxon>Agaricomycotina</taxon>
        <taxon>Agaricomycetes</taxon>
        <taxon>Agaricomycetidae</taxon>
        <taxon>Agaricales</taxon>
        <taxon>Marasmiineae</taxon>
        <taxon>Mycenaceae</taxon>
        <taxon>Mycena</taxon>
    </lineage>
</organism>
<sequence>MSRNLRKILYAAGNTIQRLKLAALDTEDLNLNSFHALTELVMYIGDPEDDLPDVETALTHLDDHNNIRTITVEIAPFPPIGVSIDMFHALDAAIAARTMSSLRNFVARFDGPGEDWPSDEVGILRSLFPRIYAKDILVVAVSDDAGGMADQDSDEDDEGGDFEM</sequence>
<accession>A0AAD7GC60</accession>
<proteinExistence type="predicted"/>
<evidence type="ECO:0000313" key="1">
    <source>
        <dbReference type="EMBL" id="KAJ7681308.1"/>
    </source>
</evidence>
<name>A0AAD7GC60_MYCRO</name>